<sequence length="375" mass="43567">MNMTFVVVYLKSKAESLISQSLLLLHHFPSLHIKEISHMDREQEEMQFLGLFGIYSEAYKVIIKWRKIFSQITLSLILPLSFIFLSHMEISHYLDFKIRHNESKLHRTQSSTTDEKRKKLSDLISSESATLWIFNIFYFGFLLIFSLLSTSAVVYTIASIYTGRDITFKKVMTIVPKVWKRLLVTFLCAFFAFFVYNFFAGILLIGWAMNLADSYLADIIVLTIMVIIYVTGSVYMTIIWQLATVISVLEDSYGIKAMMKSKELIKGKMMIALVIFFKLNLSLVAVQIFFDEFVIHGWRIGILHRIGFGLLCLLLLFKLILFGLVIQTIIYFVCKSYHHENIDKSLLSDHLEVYSGDYVPLKSKDIQLEQYDYEV</sequence>
<proteinExistence type="predicted"/>
<dbReference type="Proteomes" id="UP001060085">
    <property type="component" value="Linkage Group LG08"/>
</dbReference>
<keyword evidence="2" id="KW-1185">Reference proteome</keyword>
<organism evidence="1 2">
    <name type="scientific">Catharanthus roseus</name>
    <name type="common">Madagascar periwinkle</name>
    <name type="synonym">Vinca rosea</name>
    <dbReference type="NCBI Taxonomy" id="4058"/>
    <lineage>
        <taxon>Eukaryota</taxon>
        <taxon>Viridiplantae</taxon>
        <taxon>Streptophyta</taxon>
        <taxon>Embryophyta</taxon>
        <taxon>Tracheophyta</taxon>
        <taxon>Spermatophyta</taxon>
        <taxon>Magnoliopsida</taxon>
        <taxon>eudicotyledons</taxon>
        <taxon>Gunneridae</taxon>
        <taxon>Pentapetalae</taxon>
        <taxon>asterids</taxon>
        <taxon>lamiids</taxon>
        <taxon>Gentianales</taxon>
        <taxon>Apocynaceae</taxon>
        <taxon>Rauvolfioideae</taxon>
        <taxon>Vinceae</taxon>
        <taxon>Catharanthinae</taxon>
        <taxon>Catharanthus</taxon>
    </lineage>
</organism>
<evidence type="ECO:0000313" key="1">
    <source>
        <dbReference type="EMBL" id="KAI5650451.1"/>
    </source>
</evidence>
<gene>
    <name evidence="1" type="ORF">M9H77_36456</name>
</gene>
<dbReference type="EMBL" id="CM044708">
    <property type="protein sequence ID" value="KAI5650451.1"/>
    <property type="molecule type" value="Genomic_DNA"/>
</dbReference>
<reference evidence="2" key="1">
    <citation type="journal article" date="2023" name="Nat. Plants">
        <title>Single-cell RNA sequencing provides a high-resolution roadmap for understanding the multicellular compartmentation of specialized metabolism.</title>
        <authorList>
            <person name="Sun S."/>
            <person name="Shen X."/>
            <person name="Li Y."/>
            <person name="Li Y."/>
            <person name="Wang S."/>
            <person name="Li R."/>
            <person name="Zhang H."/>
            <person name="Shen G."/>
            <person name="Guo B."/>
            <person name="Wei J."/>
            <person name="Xu J."/>
            <person name="St-Pierre B."/>
            <person name="Chen S."/>
            <person name="Sun C."/>
        </authorList>
    </citation>
    <scope>NUCLEOTIDE SEQUENCE [LARGE SCALE GENOMIC DNA]</scope>
</reference>
<name>A0ACB9ZRU4_CATRO</name>
<evidence type="ECO:0000313" key="2">
    <source>
        <dbReference type="Proteomes" id="UP001060085"/>
    </source>
</evidence>
<accession>A0ACB9ZRU4</accession>
<protein>
    <submittedName>
        <fullName evidence="1">Uncharacterized protein</fullName>
    </submittedName>
</protein>
<comment type="caution">
    <text evidence="1">The sequence shown here is derived from an EMBL/GenBank/DDBJ whole genome shotgun (WGS) entry which is preliminary data.</text>
</comment>